<feature type="transmembrane region" description="Helical" evidence="1">
    <location>
        <begin position="41"/>
        <end position="57"/>
    </location>
</feature>
<dbReference type="AlphaFoldDB" id="A0A5A7V0G1"/>
<organism evidence="2 3">
    <name type="scientific">Cucumis melo var. makuwa</name>
    <name type="common">Oriental melon</name>
    <dbReference type="NCBI Taxonomy" id="1194695"/>
    <lineage>
        <taxon>Eukaryota</taxon>
        <taxon>Viridiplantae</taxon>
        <taxon>Streptophyta</taxon>
        <taxon>Embryophyta</taxon>
        <taxon>Tracheophyta</taxon>
        <taxon>Spermatophyta</taxon>
        <taxon>Magnoliopsida</taxon>
        <taxon>eudicotyledons</taxon>
        <taxon>Gunneridae</taxon>
        <taxon>Pentapetalae</taxon>
        <taxon>rosids</taxon>
        <taxon>fabids</taxon>
        <taxon>Cucurbitales</taxon>
        <taxon>Cucurbitaceae</taxon>
        <taxon>Benincaseae</taxon>
        <taxon>Cucumis</taxon>
    </lineage>
</organism>
<comment type="caution">
    <text evidence="2">The sequence shown here is derived from an EMBL/GenBank/DDBJ whole genome shotgun (WGS) entry which is preliminary data.</text>
</comment>
<dbReference type="Proteomes" id="UP000321393">
    <property type="component" value="Unassembled WGS sequence"/>
</dbReference>
<keyword evidence="1" id="KW-0472">Membrane</keyword>
<reference evidence="2 3" key="1">
    <citation type="submission" date="2019-08" db="EMBL/GenBank/DDBJ databases">
        <title>Draft genome sequences of two oriental melons (Cucumis melo L. var makuwa).</title>
        <authorList>
            <person name="Kwon S.-Y."/>
        </authorList>
    </citation>
    <scope>NUCLEOTIDE SEQUENCE [LARGE SCALE GENOMIC DNA]</scope>
    <source>
        <strain evidence="3">cv. SW 3</strain>
        <tissue evidence="2">Leaf</tissue>
    </source>
</reference>
<dbReference type="EMBL" id="SSTE01005189">
    <property type="protein sequence ID" value="KAA0060810.1"/>
    <property type="molecule type" value="Genomic_DNA"/>
</dbReference>
<proteinExistence type="predicted"/>
<gene>
    <name evidence="2" type="ORF">E6C27_scaffold137G00330</name>
</gene>
<evidence type="ECO:0000313" key="2">
    <source>
        <dbReference type="EMBL" id="KAA0060810.1"/>
    </source>
</evidence>
<dbReference type="OrthoDB" id="1937934at2759"/>
<sequence>MFIYLDFVKFQAKISGDLDVAKEALVHIVTRLRAKLFDREGALSIVLPILLYFPLSADGSDSLSYDGRKGKRHGRGQSYSSGYGGFNDLAGGDGYGSYGGSQVHILTLTCLIIAMGTVVPSTFRVKMPDKIFKQFHLCTFN</sequence>
<accession>A0A5A7V0G1</accession>
<protein>
    <submittedName>
        <fullName evidence="2">KH domain-containing protein</fullName>
    </submittedName>
</protein>
<feature type="transmembrane region" description="Helical" evidence="1">
    <location>
        <begin position="103"/>
        <end position="123"/>
    </location>
</feature>
<evidence type="ECO:0000313" key="3">
    <source>
        <dbReference type="Proteomes" id="UP000321393"/>
    </source>
</evidence>
<evidence type="ECO:0000256" key="1">
    <source>
        <dbReference type="SAM" id="Phobius"/>
    </source>
</evidence>
<keyword evidence="1" id="KW-1133">Transmembrane helix</keyword>
<keyword evidence="1" id="KW-0812">Transmembrane</keyword>
<name>A0A5A7V0G1_CUCMM</name>
<dbReference type="STRING" id="1194695.A0A5A7V0G1"/>